<dbReference type="SUPFAM" id="SSF47598">
    <property type="entry name" value="Ribbon-helix-helix"/>
    <property type="match status" value="1"/>
</dbReference>
<evidence type="ECO:0000313" key="2">
    <source>
        <dbReference type="Proteomes" id="UP000295680"/>
    </source>
</evidence>
<sequence length="76" mass="8731">MKRNLTIQLDEEVVREAKVLAAKRGTSVSSLLAHYVTKMTSDRQRYEEAKTRALKAMDSAVDRGGVTWTREELYDR</sequence>
<dbReference type="EMBL" id="SLWS01000005">
    <property type="protein sequence ID" value="TCO58583.1"/>
    <property type="molecule type" value="Genomic_DNA"/>
</dbReference>
<dbReference type="GO" id="GO:0006355">
    <property type="term" value="P:regulation of DNA-templated transcription"/>
    <property type="evidence" value="ECO:0007669"/>
    <property type="project" value="InterPro"/>
</dbReference>
<dbReference type="InterPro" id="IPR045944">
    <property type="entry name" value="DUF6364"/>
</dbReference>
<dbReference type="InterPro" id="IPR010985">
    <property type="entry name" value="Ribbon_hlx_hlx"/>
</dbReference>
<reference evidence="1 2" key="1">
    <citation type="submission" date="2019-03" db="EMBL/GenBank/DDBJ databases">
        <title>Genomic Encyclopedia of Type Strains, Phase IV (KMG-IV): sequencing the most valuable type-strain genomes for metagenomic binning, comparative biology and taxonomic classification.</title>
        <authorList>
            <person name="Goeker M."/>
        </authorList>
    </citation>
    <scope>NUCLEOTIDE SEQUENCE [LARGE SCALE GENOMIC DNA]</scope>
    <source>
        <strain evidence="1 2">DSM 45934</strain>
    </source>
</reference>
<evidence type="ECO:0008006" key="3">
    <source>
        <dbReference type="Google" id="ProtNLM"/>
    </source>
</evidence>
<gene>
    <name evidence="1" type="ORF">EV192_105654</name>
</gene>
<proteinExistence type="predicted"/>
<dbReference type="RefSeq" id="WP_132119426.1">
    <property type="nucleotide sequence ID" value="NZ_SLWS01000005.1"/>
</dbReference>
<protein>
    <recommendedName>
        <fullName evidence="3">Ribbon-helix-helix CopG family protein</fullName>
    </recommendedName>
</protein>
<dbReference type="OrthoDB" id="3695326at2"/>
<accession>A0A4R2JFQ5</accession>
<organism evidence="1 2">
    <name type="scientific">Actinocrispum wychmicini</name>
    <dbReference type="NCBI Taxonomy" id="1213861"/>
    <lineage>
        <taxon>Bacteria</taxon>
        <taxon>Bacillati</taxon>
        <taxon>Actinomycetota</taxon>
        <taxon>Actinomycetes</taxon>
        <taxon>Pseudonocardiales</taxon>
        <taxon>Pseudonocardiaceae</taxon>
        <taxon>Actinocrispum</taxon>
    </lineage>
</organism>
<name>A0A4R2JFQ5_9PSEU</name>
<keyword evidence="2" id="KW-1185">Reference proteome</keyword>
<dbReference type="AlphaFoldDB" id="A0A4R2JFQ5"/>
<dbReference type="Proteomes" id="UP000295680">
    <property type="component" value="Unassembled WGS sequence"/>
</dbReference>
<comment type="caution">
    <text evidence="1">The sequence shown here is derived from an EMBL/GenBank/DDBJ whole genome shotgun (WGS) entry which is preliminary data.</text>
</comment>
<dbReference type="Pfam" id="PF19891">
    <property type="entry name" value="DUF6364"/>
    <property type="match status" value="1"/>
</dbReference>
<evidence type="ECO:0000313" key="1">
    <source>
        <dbReference type="EMBL" id="TCO58583.1"/>
    </source>
</evidence>